<comment type="subunit">
    <text evidence="5">NDH-1 is composed of 14 different subunits. Subunits NuoA, H, J, K, L, M, N constitute the membrane sector of the complex.</text>
</comment>
<dbReference type="InterPro" id="IPR001694">
    <property type="entry name" value="NADH_UbQ_OxRdtase_su1/FPO"/>
</dbReference>
<evidence type="ECO:0000256" key="6">
    <source>
        <dbReference type="RuleBase" id="RU000471"/>
    </source>
</evidence>
<keyword evidence="5" id="KW-0830">Ubiquinone</keyword>
<dbReference type="eggNOG" id="COG1005">
    <property type="taxonomic scope" value="Bacteria"/>
</dbReference>
<evidence type="ECO:0000256" key="7">
    <source>
        <dbReference type="SAM" id="MobiDB-lite"/>
    </source>
</evidence>
<dbReference type="HOGENOM" id="CLU_015134_0_1_0"/>
<keyword evidence="5" id="KW-1003">Cell membrane</keyword>
<organism evidence="8 9">
    <name type="scientific">Anaerolinea thermophila (strain DSM 14523 / JCM 11388 / NBRC 100420 / UNI-1)</name>
    <dbReference type="NCBI Taxonomy" id="926569"/>
    <lineage>
        <taxon>Bacteria</taxon>
        <taxon>Bacillati</taxon>
        <taxon>Chloroflexota</taxon>
        <taxon>Anaerolineae</taxon>
        <taxon>Anaerolineales</taxon>
        <taxon>Anaerolineaceae</taxon>
        <taxon>Anaerolinea</taxon>
    </lineage>
</organism>
<evidence type="ECO:0000256" key="5">
    <source>
        <dbReference type="HAMAP-Rule" id="MF_01350"/>
    </source>
</evidence>
<feature type="transmembrane region" description="Helical" evidence="5">
    <location>
        <begin position="329"/>
        <end position="348"/>
    </location>
</feature>
<evidence type="ECO:0000313" key="9">
    <source>
        <dbReference type="Proteomes" id="UP000008922"/>
    </source>
</evidence>
<dbReference type="GO" id="GO:0003954">
    <property type="term" value="F:NADH dehydrogenase activity"/>
    <property type="evidence" value="ECO:0007669"/>
    <property type="project" value="TreeGrafter"/>
</dbReference>
<gene>
    <name evidence="5 8" type="primary">nuoH</name>
    <name evidence="8" type="ordered locus">ANT_10420</name>
</gene>
<keyword evidence="2 5" id="KW-0812">Transmembrane</keyword>
<proteinExistence type="inferred from homology"/>
<evidence type="ECO:0000256" key="4">
    <source>
        <dbReference type="ARBA" id="ARBA00023136"/>
    </source>
</evidence>
<dbReference type="PROSITE" id="PS00668">
    <property type="entry name" value="COMPLEX1_ND1_2"/>
    <property type="match status" value="1"/>
</dbReference>
<feature type="transmembrane region" description="Helical" evidence="5">
    <location>
        <begin position="354"/>
        <end position="373"/>
    </location>
</feature>
<name>E8N3R2_ANATU</name>
<comment type="subcellular location">
    <subcellularLocation>
        <location evidence="5 6">Cell membrane</location>
        <topology evidence="5 6">Multi-pass membrane protein</topology>
    </subcellularLocation>
    <subcellularLocation>
        <location evidence="1">Membrane</location>
        <topology evidence="1">Multi-pass membrane protein</topology>
    </subcellularLocation>
</comment>
<feature type="transmembrane region" description="Helical" evidence="5">
    <location>
        <begin position="32"/>
        <end position="56"/>
    </location>
</feature>
<evidence type="ECO:0000256" key="2">
    <source>
        <dbReference type="ARBA" id="ARBA00022692"/>
    </source>
</evidence>
<keyword evidence="5" id="KW-0874">Quinone</keyword>
<keyword evidence="9" id="KW-1185">Reference proteome</keyword>
<feature type="transmembrane region" description="Helical" evidence="5">
    <location>
        <begin position="205"/>
        <end position="225"/>
    </location>
</feature>
<feature type="transmembrane region" description="Helical" evidence="5">
    <location>
        <begin position="136"/>
        <end position="159"/>
    </location>
</feature>
<dbReference type="EC" id="7.1.1.-" evidence="5"/>
<feature type="transmembrane region" description="Helical" evidence="5">
    <location>
        <begin position="102"/>
        <end position="124"/>
    </location>
</feature>
<comment type="catalytic activity">
    <reaction evidence="5">
        <text>a quinone + NADH + 5 H(+)(in) = a quinol + NAD(+) + 4 H(+)(out)</text>
        <dbReference type="Rhea" id="RHEA:57888"/>
        <dbReference type="ChEBI" id="CHEBI:15378"/>
        <dbReference type="ChEBI" id="CHEBI:24646"/>
        <dbReference type="ChEBI" id="CHEBI:57540"/>
        <dbReference type="ChEBI" id="CHEBI:57945"/>
        <dbReference type="ChEBI" id="CHEBI:132124"/>
    </reaction>
</comment>
<dbReference type="GO" id="GO:0009060">
    <property type="term" value="P:aerobic respiration"/>
    <property type="evidence" value="ECO:0007669"/>
    <property type="project" value="TreeGrafter"/>
</dbReference>
<dbReference type="NCBIfam" id="NF004741">
    <property type="entry name" value="PRK06076.1-2"/>
    <property type="match status" value="1"/>
</dbReference>
<dbReference type="HAMAP" id="MF_01350">
    <property type="entry name" value="NDH1_NuoH"/>
    <property type="match status" value="1"/>
</dbReference>
<feature type="region of interest" description="Disordered" evidence="7">
    <location>
        <begin position="382"/>
        <end position="406"/>
    </location>
</feature>
<keyword evidence="4 5" id="KW-0472">Membrane</keyword>
<reference evidence="8 9" key="1">
    <citation type="submission" date="2010-12" db="EMBL/GenBank/DDBJ databases">
        <title>Whole genome sequence of Anaerolinea thermophila UNI-1.</title>
        <authorList>
            <person name="Narita-Yamada S."/>
            <person name="Kishi E."/>
            <person name="Watanabe Y."/>
            <person name="Takasaki K."/>
            <person name="Ankai A."/>
            <person name="Oguchi A."/>
            <person name="Fukui S."/>
            <person name="Takahashi M."/>
            <person name="Yashiro I."/>
            <person name="Hosoyama A."/>
            <person name="Sekiguchi Y."/>
            <person name="Hanada S."/>
            <person name="Fujita N."/>
        </authorList>
    </citation>
    <scope>NUCLEOTIDE SEQUENCE [LARGE SCALE GENOMIC DNA]</scope>
    <source>
        <strain evidence="9">DSM 14523 / JCM 11388 / NBRC 100420 / UNI-1</strain>
    </source>
</reference>
<keyword evidence="5" id="KW-1278">Translocase</keyword>
<dbReference type="OrthoDB" id="9803734at2"/>
<comment type="similarity">
    <text evidence="5 6">Belongs to the complex I subunit 1 family.</text>
</comment>
<feature type="transmembrane region" description="Helical" evidence="5">
    <location>
        <begin position="290"/>
        <end position="308"/>
    </location>
</feature>
<evidence type="ECO:0000313" key="8">
    <source>
        <dbReference type="EMBL" id="BAJ63076.1"/>
    </source>
</evidence>
<keyword evidence="3 5" id="KW-1133">Transmembrane helix</keyword>
<dbReference type="EMBL" id="AP012029">
    <property type="protein sequence ID" value="BAJ63076.1"/>
    <property type="molecule type" value="Genomic_DNA"/>
</dbReference>
<dbReference type="Proteomes" id="UP000008922">
    <property type="component" value="Chromosome"/>
</dbReference>
<dbReference type="STRING" id="926569.ANT_10420"/>
<dbReference type="AlphaFoldDB" id="E8N3R2"/>
<keyword evidence="8" id="KW-0560">Oxidoreductase</keyword>
<comment type="function">
    <text evidence="5">NDH-1 shuttles electrons from NADH, via FMN and iron-sulfur (Fe-S) centers, to quinones in the respiratory chain. The immediate electron acceptor for the enzyme in this species is believed to be ubiquinone. Couples the redox reaction to proton translocation (for every two electrons transferred, four hydrogen ions are translocated across the cytoplasmic membrane), and thus conserves the redox energy in a proton gradient. This subunit may bind ubiquinone.</text>
</comment>
<evidence type="ECO:0000256" key="1">
    <source>
        <dbReference type="ARBA" id="ARBA00004141"/>
    </source>
</evidence>
<dbReference type="KEGG" id="atm:ANT_10420"/>
<dbReference type="InterPro" id="IPR018086">
    <property type="entry name" value="NADH_UbQ_OxRdtase_su1_CS"/>
</dbReference>
<dbReference type="Pfam" id="PF00146">
    <property type="entry name" value="NADHdh"/>
    <property type="match status" value="1"/>
</dbReference>
<evidence type="ECO:0000256" key="3">
    <source>
        <dbReference type="ARBA" id="ARBA00022989"/>
    </source>
</evidence>
<protein>
    <recommendedName>
        <fullName evidence="5">NADH-quinone oxidoreductase subunit H</fullName>
        <ecNumber evidence="5">7.1.1.-</ecNumber>
    </recommendedName>
    <alternativeName>
        <fullName evidence="5">NADH dehydrogenase I subunit H</fullName>
    </alternativeName>
    <alternativeName>
        <fullName evidence="5">NDH-1 subunit H</fullName>
    </alternativeName>
</protein>
<dbReference type="PROSITE" id="PS00667">
    <property type="entry name" value="COMPLEX1_ND1_1"/>
    <property type="match status" value="1"/>
</dbReference>
<dbReference type="PANTHER" id="PTHR11432:SF3">
    <property type="entry name" value="NADH-UBIQUINONE OXIDOREDUCTASE CHAIN 1"/>
    <property type="match status" value="1"/>
</dbReference>
<dbReference type="GO" id="GO:0005886">
    <property type="term" value="C:plasma membrane"/>
    <property type="evidence" value="ECO:0007669"/>
    <property type="project" value="UniProtKB-SubCell"/>
</dbReference>
<dbReference type="GO" id="GO:0048038">
    <property type="term" value="F:quinone binding"/>
    <property type="evidence" value="ECO:0007669"/>
    <property type="project" value="UniProtKB-KW"/>
</dbReference>
<keyword evidence="5 6" id="KW-0520">NAD</keyword>
<dbReference type="GO" id="GO:0016655">
    <property type="term" value="F:oxidoreductase activity, acting on NAD(P)H, quinone or similar compound as acceptor"/>
    <property type="evidence" value="ECO:0007669"/>
    <property type="project" value="UniProtKB-UniRule"/>
</dbReference>
<dbReference type="PANTHER" id="PTHR11432">
    <property type="entry name" value="NADH DEHYDROGENASE SUBUNIT 1"/>
    <property type="match status" value="1"/>
</dbReference>
<feature type="transmembrane region" description="Helical" evidence="5">
    <location>
        <begin position="254"/>
        <end position="278"/>
    </location>
</feature>
<sequence length="406" mass="44987">MSNWLENPIQWIAEWLRSVLIGWGILPSVVDVILMFLGAAILATVALLWVLFLIWFERKLIGRIQDRFGPNRVGPWGIFQSIADMIKIFTKEYITPQGADKVIYNLAPIVAVASVLLIWAILPFTMSIMGVNLNVGVVYVIAVGGFGVLAILMAGYASNNKYAFLGASRSVAQLISYEVPMVVSLLIPVLLAGSMGLNDIVKAQSVPYLVAAPIAALVFFVTSMAETGRAPFDLVEAESELVAGYNTEYSGLKFGMFFVGEFLHSFTAALLFAVLFLGGWRGPFVDQVPLLGLVYLFIKTFVMYYLIILVRGSLPRFRIDQMMDLNWKVLTPLSILSFLVTAIVAKVLEGQFLFQVVGLLVVNLLLLFLFMEWGERRTKRRRRPMVSEPRPLATPVASDETSAAQS</sequence>
<accession>E8N3R2</accession>
<dbReference type="InParanoid" id="E8N3R2"/>
<dbReference type="RefSeq" id="WP_013559466.1">
    <property type="nucleotide sequence ID" value="NC_014960.1"/>
</dbReference>
<feature type="transmembrane region" description="Helical" evidence="5">
    <location>
        <begin position="171"/>
        <end position="193"/>
    </location>
</feature>